<feature type="region of interest" description="Disordered" evidence="1">
    <location>
        <begin position="37"/>
        <end position="138"/>
    </location>
</feature>
<dbReference type="AlphaFoldDB" id="A0A5B7I8Q1"/>
<evidence type="ECO:0000313" key="2">
    <source>
        <dbReference type="EMBL" id="MPC77258.1"/>
    </source>
</evidence>
<proteinExistence type="predicted"/>
<organism evidence="2 3">
    <name type="scientific">Portunus trituberculatus</name>
    <name type="common">Swimming crab</name>
    <name type="synonym">Neptunus trituberculatus</name>
    <dbReference type="NCBI Taxonomy" id="210409"/>
    <lineage>
        <taxon>Eukaryota</taxon>
        <taxon>Metazoa</taxon>
        <taxon>Ecdysozoa</taxon>
        <taxon>Arthropoda</taxon>
        <taxon>Crustacea</taxon>
        <taxon>Multicrustacea</taxon>
        <taxon>Malacostraca</taxon>
        <taxon>Eumalacostraca</taxon>
        <taxon>Eucarida</taxon>
        <taxon>Decapoda</taxon>
        <taxon>Pleocyemata</taxon>
        <taxon>Brachyura</taxon>
        <taxon>Eubrachyura</taxon>
        <taxon>Portunoidea</taxon>
        <taxon>Portunidae</taxon>
        <taxon>Portuninae</taxon>
        <taxon>Portunus</taxon>
    </lineage>
</organism>
<dbReference type="Proteomes" id="UP000324222">
    <property type="component" value="Unassembled WGS sequence"/>
</dbReference>
<gene>
    <name evidence="2" type="ORF">E2C01_071708</name>
</gene>
<comment type="caution">
    <text evidence="2">The sequence shown here is derived from an EMBL/GenBank/DDBJ whole genome shotgun (WGS) entry which is preliminary data.</text>
</comment>
<name>A0A5B7I8Q1_PORTR</name>
<protein>
    <submittedName>
        <fullName evidence="2">Uncharacterized protein</fullName>
    </submittedName>
</protein>
<feature type="compositionally biased region" description="Polar residues" evidence="1">
    <location>
        <begin position="71"/>
        <end position="88"/>
    </location>
</feature>
<sequence length="138" mass="15947">MSFLFLYNHSRNTHRVTKHAYRQETHYTTFTQLLTTPQATQKNNTSFPQNISNSARTERQHRTLQQHTLRHNTNSQTHSPQHQTQNSLALDKYFPASNSSTFFPQHEGRTVHHQPHSAIHPPTGATDHHTAPRSTTPH</sequence>
<keyword evidence="3" id="KW-1185">Reference proteome</keyword>
<evidence type="ECO:0000313" key="3">
    <source>
        <dbReference type="Proteomes" id="UP000324222"/>
    </source>
</evidence>
<feature type="compositionally biased region" description="Polar residues" evidence="1">
    <location>
        <begin position="42"/>
        <end position="55"/>
    </location>
</feature>
<accession>A0A5B7I8Q1</accession>
<dbReference type="EMBL" id="VSRR010045416">
    <property type="protein sequence ID" value="MPC77258.1"/>
    <property type="molecule type" value="Genomic_DNA"/>
</dbReference>
<reference evidence="2 3" key="1">
    <citation type="submission" date="2019-05" db="EMBL/GenBank/DDBJ databases">
        <title>Another draft genome of Portunus trituberculatus and its Hox gene families provides insights of decapod evolution.</title>
        <authorList>
            <person name="Jeong J.-H."/>
            <person name="Song I."/>
            <person name="Kim S."/>
            <person name="Choi T."/>
            <person name="Kim D."/>
            <person name="Ryu S."/>
            <person name="Kim W."/>
        </authorList>
    </citation>
    <scope>NUCLEOTIDE SEQUENCE [LARGE SCALE GENOMIC DNA]</scope>
    <source>
        <tissue evidence="2">Muscle</tissue>
    </source>
</reference>
<evidence type="ECO:0000256" key="1">
    <source>
        <dbReference type="SAM" id="MobiDB-lite"/>
    </source>
</evidence>